<reference evidence="1 2" key="1">
    <citation type="submission" date="2015-10" db="EMBL/GenBank/DDBJ databases">
        <title>Large-scale maps of variable infection efficiencies in aquatic Bacteriodetes phage-host model systems.</title>
        <authorList>
            <person name="Holmfeldt K."/>
            <person name="Solonenko N."/>
            <person name="Howard-Varona C."/>
            <person name="Moreno M."/>
            <person name="Malmstrom R.R."/>
            <person name="Blow M.J."/>
            <person name="Sullivan M.B."/>
        </authorList>
    </citation>
    <scope>NUCLEOTIDE SEQUENCE [LARGE SCALE GENOMIC DNA]</scope>
</reference>
<accession>A0A0S2MVV7</accession>
<evidence type="ECO:0000313" key="1">
    <source>
        <dbReference type="EMBL" id="ALO80058.1"/>
    </source>
</evidence>
<dbReference type="EMBL" id="KT962245">
    <property type="protein sequence ID" value="ALO80058.1"/>
    <property type="molecule type" value="Genomic_RNA"/>
</dbReference>
<proteinExistence type="predicted"/>
<gene>
    <name evidence="1" type="ORF">Phi4113_049</name>
</gene>
<organism evidence="1 2">
    <name type="scientific">Cellulophaga phage phi4:1_13</name>
    <dbReference type="NCBI Taxonomy" id="1747284"/>
    <lineage>
        <taxon>Viruses</taxon>
        <taxon>Duplodnaviria</taxon>
        <taxon>Heunggongvirae</taxon>
        <taxon>Uroviricota</taxon>
        <taxon>Caudoviricetes</taxon>
        <taxon>Lightbulbvirus</taxon>
        <taxon>Lightbulbvirus Cba41</taxon>
    </lineage>
</organism>
<evidence type="ECO:0000313" key="2">
    <source>
        <dbReference type="Proteomes" id="UP000229115"/>
    </source>
</evidence>
<sequence>MTKIKLDIDQIEDLPISKVIGLEDALVNTSSEATVFSELGGAPDYTQTIAQAYPSVTLTEVQVVNSSATLSDSASWFYLQSGVNKQNNVGFYAFKDNQHVKIPNGQYYMSRPLELGESAGATFDFTDTYLKPSTGYTGFLVSIINDSSNQAYIWIKNLKISGEWRAKGIDCMRFQQLSFEDLLIEKVVLGVEMRGVWYSNFLGTSTVRDCLNAIKFTSTQNQSFDEVNGTGFYGLSIRAASADNLIDVSKFNVASNYQTKAFEIETRTLGGKFNDMTIEGFVHAFYLTDLNNGGVDNKFRSNITGNYFEANDNIFYFSPTLSVSTVDMTFKGNLINNSVNAESYFTYKQGNVEFSGNMLADYNRYKITILDGPDNVFSNLVTDLLPSNVVNLDASFGTRVTYENQKISTTEWDRFTYGTTNFGTFNPIDRKVTANQMQDVEGFVAVAPESVPTLSSQNLHYKKAYQNSLKDISFIDKNKGVILKDRTTDKAYRLSIDNGEFFFEEEIIADKVYDVVGVKQPNFFIRHTDPVSISGLYYMQGMYTAPMVWDGTMWTSGGIRRIGTSAEKSTTGTYYDTTLGKFVRGAGETYVINGENKIEPISKSDLESSNALQWVDITGNKTIVKEELGSIQELNLEATYHITIPTQVNEEFEGNGVITFENQLATGKIIIEPETGIELPRLQLTGENAWGSIFRKAEDVWRYKGFGLYVNDSPEIYTVLNALSKSNNTDATTGLVTSSATVTSESEVVNGETIFVAQATSVDPPTQFSRFFGNSNVNAAGSGVAYEYSFWARAIAATIGSQSVTIGGGVATSARHILTADWAYYSGEAVTAGTNIISLDANTNRNATTGGLAGVAGDTVQVANYSLKRKEE</sequence>
<protein>
    <submittedName>
        <fullName evidence="1">Structural protein</fullName>
    </submittedName>
</protein>
<dbReference type="Proteomes" id="UP000229115">
    <property type="component" value="Segment"/>
</dbReference>
<name>A0A0S2MVV7_9CAUD</name>